<evidence type="ECO:0000313" key="2">
    <source>
        <dbReference type="Proteomes" id="UP000001933"/>
    </source>
</evidence>
<dbReference type="KEGG" id="sat:SYN_02250"/>
<dbReference type="EMBL" id="CP000252">
    <property type="protein sequence ID" value="ABC76474.1"/>
    <property type="molecule type" value="Genomic_DNA"/>
</dbReference>
<proteinExistence type="predicted"/>
<dbReference type="Gene3D" id="2.60.40.4350">
    <property type="match status" value="1"/>
</dbReference>
<dbReference type="Pfam" id="PF09700">
    <property type="entry name" value="Cas_Cmr3"/>
    <property type="match status" value="1"/>
</dbReference>
<dbReference type="InterPro" id="IPR019117">
    <property type="entry name" value="CRISPR-assoc_protein_Cmr3"/>
</dbReference>
<gene>
    <name evidence="1" type="ORF">SYN_02250</name>
</gene>
<dbReference type="AlphaFoldDB" id="Q2LQW4"/>
<dbReference type="InParanoid" id="Q2LQW4"/>
<name>Q2LQW4_SYNAS</name>
<dbReference type="HOGENOM" id="CLU_849739_0_0_7"/>
<reference evidence="1 2" key="1">
    <citation type="journal article" date="2007" name="Proc. Natl. Acad. Sci. U.S.A.">
        <title>The genome of Syntrophus aciditrophicus: life at the thermodynamic limit of microbial growth.</title>
        <authorList>
            <person name="McInerney M.J."/>
            <person name="Rohlin L."/>
            <person name="Mouttaki H."/>
            <person name="Kim U."/>
            <person name="Krupp R.S."/>
            <person name="Rios-Hernandez L."/>
            <person name="Sieber J."/>
            <person name="Struchtemeyer C.G."/>
            <person name="Bhattacharyya A."/>
            <person name="Campbell J.W."/>
            <person name="Gunsalus R.P."/>
        </authorList>
    </citation>
    <scope>NUCLEOTIDE SEQUENCE [LARGE SCALE GENOMIC DNA]</scope>
    <source>
        <strain evidence="1 2">SB</strain>
    </source>
</reference>
<accession>Q2LQW4</accession>
<keyword evidence="2" id="KW-1185">Reference proteome</keyword>
<organism evidence="1 2">
    <name type="scientific">Syntrophus aciditrophicus (strain SB)</name>
    <dbReference type="NCBI Taxonomy" id="56780"/>
    <lineage>
        <taxon>Bacteria</taxon>
        <taxon>Pseudomonadati</taxon>
        <taxon>Thermodesulfobacteriota</taxon>
        <taxon>Syntrophia</taxon>
        <taxon>Syntrophales</taxon>
        <taxon>Syntrophaceae</taxon>
        <taxon>Syntrophus</taxon>
    </lineage>
</organism>
<sequence>MPTFLEVRKEMTDWYSFKPQDTLYFRGAEPANMGESHAASMIFPPPAHTIAGALRTATIIQNDVAFEDYKKGLCSQEVTDAIGKSGEDSPFSILGPFFQYQEKTWIPCPFLWFSEKKKTAEDSQSRLRKIMVSAPLHNNIMVKTASGKNLLWVKGKNLENLGNQWVSADELCKEAEEKTIRESKDFFVSETHTGIALDVKVKRRTAREGHLYSFVHARLHQDVELIFGVTRRLPINDSGVLKLGAEQRFGEYKKINDIHLSKGTTNFFMTLSILEGNRETNRHCIATGRIRYLGGWDLHKGFHKPMRGYFPAGTVFDKKINESCIQL</sequence>
<dbReference type="STRING" id="56780.SYN_02250"/>
<protein>
    <submittedName>
        <fullName evidence="1">Hypothetical cytosolic protein</fullName>
    </submittedName>
</protein>
<dbReference type="eggNOG" id="COG1769">
    <property type="taxonomic scope" value="Bacteria"/>
</dbReference>
<evidence type="ECO:0000313" key="1">
    <source>
        <dbReference type="EMBL" id="ABC76474.1"/>
    </source>
</evidence>
<dbReference type="Proteomes" id="UP000001933">
    <property type="component" value="Chromosome"/>
</dbReference>
<dbReference type="Gene3D" id="3.30.70.2940">
    <property type="match status" value="1"/>
</dbReference>